<dbReference type="Gene3D" id="3.40.50.360">
    <property type="match status" value="1"/>
</dbReference>
<dbReference type="SUPFAM" id="SSF52218">
    <property type="entry name" value="Flavoproteins"/>
    <property type="match status" value="1"/>
</dbReference>
<proteinExistence type="predicted"/>
<accession>A0A381WS30</accession>
<dbReference type="GO" id="GO:0005829">
    <property type="term" value="C:cytosol"/>
    <property type="evidence" value="ECO:0007669"/>
    <property type="project" value="TreeGrafter"/>
</dbReference>
<dbReference type="GO" id="GO:0016491">
    <property type="term" value="F:oxidoreductase activity"/>
    <property type="evidence" value="ECO:0007669"/>
    <property type="project" value="InterPro"/>
</dbReference>
<dbReference type="EMBL" id="UINC01012544">
    <property type="protein sequence ID" value="SVA54727.1"/>
    <property type="molecule type" value="Genomic_DNA"/>
</dbReference>
<dbReference type="PANTHER" id="PTHR30543">
    <property type="entry name" value="CHROMATE REDUCTASE"/>
    <property type="match status" value="1"/>
</dbReference>
<dbReference type="PANTHER" id="PTHR30543:SF21">
    <property type="entry name" value="NAD(P)H-DEPENDENT FMN REDUCTASE LOT6"/>
    <property type="match status" value="1"/>
</dbReference>
<evidence type="ECO:0000259" key="1">
    <source>
        <dbReference type="Pfam" id="PF03358"/>
    </source>
</evidence>
<dbReference type="AlphaFoldDB" id="A0A381WS30"/>
<name>A0A381WS30_9ZZZZ</name>
<dbReference type="InterPro" id="IPR050712">
    <property type="entry name" value="NAD(P)H-dep_reductase"/>
</dbReference>
<dbReference type="Pfam" id="PF03358">
    <property type="entry name" value="FMN_red"/>
    <property type="match status" value="1"/>
</dbReference>
<organism evidence="2">
    <name type="scientific">marine metagenome</name>
    <dbReference type="NCBI Taxonomy" id="408172"/>
    <lineage>
        <taxon>unclassified sequences</taxon>
        <taxon>metagenomes</taxon>
        <taxon>ecological metagenomes</taxon>
    </lineage>
</organism>
<reference evidence="2" key="1">
    <citation type="submission" date="2018-05" db="EMBL/GenBank/DDBJ databases">
        <authorList>
            <person name="Lanie J.A."/>
            <person name="Ng W.-L."/>
            <person name="Kazmierczak K.M."/>
            <person name="Andrzejewski T.M."/>
            <person name="Davidsen T.M."/>
            <person name="Wayne K.J."/>
            <person name="Tettelin H."/>
            <person name="Glass J.I."/>
            <person name="Rusch D."/>
            <person name="Podicherti R."/>
            <person name="Tsui H.-C.T."/>
            <person name="Winkler M.E."/>
        </authorList>
    </citation>
    <scope>NUCLEOTIDE SEQUENCE</scope>
</reference>
<sequence length="168" mass="18586">MPTNKNLLLVSSSGGKNFDLASNLKDIIDSKFHLTTKIINLELYELPLYRPGIDSDNNVAKELSYEFENADAFIFCAPEYNGGSPPILTNAITWISLSTDNWRDGFNGKLAVIGTNSGGDGLRFLSSFRSQLEYMGTIVVPKTISVNNKKEFNIDSAERTLQSLIDLL</sequence>
<dbReference type="GO" id="GO:0010181">
    <property type="term" value="F:FMN binding"/>
    <property type="evidence" value="ECO:0007669"/>
    <property type="project" value="TreeGrafter"/>
</dbReference>
<feature type="domain" description="NADPH-dependent FMN reductase-like" evidence="1">
    <location>
        <begin position="10"/>
        <end position="149"/>
    </location>
</feature>
<gene>
    <name evidence="2" type="ORF">METZ01_LOCUS107581</name>
</gene>
<protein>
    <recommendedName>
        <fullName evidence="1">NADPH-dependent FMN reductase-like domain-containing protein</fullName>
    </recommendedName>
</protein>
<dbReference type="InterPro" id="IPR029039">
    <property type="entry name" value="Flavoprotein-like_sf"/>
</dbReference>
<evidence type="ECO:0000313" key="2">
    <source>
        <dbReference type="EMBL" id="SVA54727.1"/>
    </source>
</evidence>
<dbReference type="InterPro" id="IPR005025">
    <property type="entry name" value="FMN_Rdtase-like_dom"/>
</dbReference>